<dbReference type="RefSeq" id="XP_007445029.2">
    <property type="nucleotide sequence ID" value="XM_007444967.3"/>
</dbReference>
<reference evidence="3" key="1">
    <citation type="submission" date="2025-08" db="UniProtKB">
        <authorList>
            <consortium name="RefSeq"/>
        </authorList>
    </citation>
    <scope>IDENTIFICATION</scope>
    <source>
        <tissue evidence="3">Liver</tissue>
    </source>
</reference>
<dbReference type="GeneID" id="103056371"/>
<keyword evidence="2" id="KW-1185">Reference proteome</keyword>
<dbReference type="AlphaFoldDB" id="A0A9F2RDU1"/>
<evidence type="ECO:0000313" key="2">
    <source>
        <dbReference type="Proteomes" id="UP000695026"/>
    </source>
</evidence>
<dbReference type="PANTHER" id="PTHR31919:SF1">
    <property type="entry name" value="ZINC FINGERS AND HOMEOBOXES PROTEIN 1, ISOFORM 2"/>
    <property type="match status" value="1"/>
</dbReference>
<accession>A0A9F2RDU1</accession>
<feature type="transmembrane region" description="Helical" evidence="1">
    <location>
        <begin position="12"/>
        <end position="31"/>
    </location>
</feature>
<dbReference type="OMA" id="DSNIKMF"/>
<gene>
    <name evidence="3" type="primary">LOC103056371</name>
</gene>
<dbReference type="InterPro" id="IPR041404">
    <property type="entry name" value="DUF5588"/>
</dbReference>
<keyword evidence="1" id="KW-0472">Membrane</keyword>
<organism evidence="2 3">
    <name type="scientific">Python bivittatus</name>
    <name type="common">Burmese python</name>
    <name type="synonym">Python molurus bivittatus</name>
    <dbReference type="NCBI Taxonomy" id="176946"/>
    <lineage>
        <taxon>Eukaryota</taxon>
        <taxon>Metazoa</taxon>
        <taxon>Chordata</taxon>
        <taxon>Craniata</taxon>
        <taxon>Vertebrata</taxon>
        <taxon>Euteleostomi</taxon>
        <taxon>Lepidosauria</taxon>
        <taxon>Squamata</taxon>
        <taxon>Bifurcata</taxon>
        <taxon>Unidentata</taxon>
        <taxon>Episquamata</taxon>
        <taxon>Toxicofera</taxon>
        <taxon>Serpentes</taxon>
        <taxon>Henophidia</taxon>
        <taxon>Pythonidae</taxon>
        <taxon>Python</taxon>
    </lineage>
</organism>
<evidence type="ECO:0000313" key="3">
    <source>
        <dbReference type="RefSeq" id="XP_007445029.2"/>
    </source>
</evidence>
<keyword evidence="1" id="KW-0812">Transmembrane</keyword>
<dbReference type="Proteomes" id="UP000695026">
    <property type="component" value="Unplaced"/>
</dbReference>
<dbReference type="KEGG" id="pbi:103056371"/>
<name>A0A9F2RDU1_PYTBI</name>
<proteinExistence type="predicted"/>
<sequence>MGNDPVKQKRETLSLSYCHMLVFDCLVYFFVSRRLFQLMQLTQSSFALESNLKTQQEIEDKVRSFGLEADLLSLMAEAMGEDLVREKLKEDAQEEVQCLSAATLTSIMTVSAVEFERKWFQKLSGFSALH</sequence>
<evidence type="ECO:0000256" key="1">
    <source>
        <dbReference type="SAM" id="Phobius"/>
    </source>
</evidence>
<dbReference type="OrthoDB" id="6334002at2759"/>
<keyword evidence="1" id="KW-1133">Transmembrane helix</keyword>
<dbReference type="Pfam" id="PF17826">
    <property type="entry name" value="DUF5588"/>
    <property type="match status" value="1"/>
</dbReference>
<protein>
    <submittedName>
        <fullName evidence="3">Uncharacterized protein C8orf76 homolog</fullName>
    </submittedName>
</protein>
<dbReference type="PANTHER" id="PTHR31919">
    <property type="entry name" value="ZINC FINGERS AND HOMEOBOXES PROTEIN 1, ISOFORM 2"/>
    <property type="match status" value="1"/>
</dbReference>